<name>A0A2J6R186_HYAVF</name>
<evidence type="ECO:0000313" key="8">
    <source>
        <dbReference type="EMBL" id="PMD32265.1"/>
    </source>
</evidence>
<feature type="transmembrane region" description="Helical" evidence="7">
    <location>
        <begin position="181"/>
        <end position="204"/>
    </location>
</feature>
<keyword evidence="5 7" id="KW-1133">Transmembrane helix</keyword>
<feature type="transmembrane region" description="Helical" evidence="7">
    <location>
        <begin position="113"/>
        <end position="135"/>
    </location>
</feature>
<accession>A0A2J6R186</accession>
<dbReference type="AlphaFoldDB" id="A0A2J6R186"/>
<proteinExistence type="inferred from homology"/>
<comment type="similarity">
    <text evidence="2">Belongs to the nucleobase:cation symporter-2 (NCS2) (TC 2.A.40) family. Azg-like subfamily.</text>
</comment>
<dbReference type="GO" id="GO:0005345">
    <property type="term" value="F:purine nucleobase transmembrane transporter activity"/>
    <property type="evidence" value="ECO:0007669"/>
    <property type="project" value="TreeGrafter"/>
</dbReference>
<organism evidence="8 9">
    <name type="scientific">Hyaloscypha variabilis (strain UAMH 11265 / GT02V1 / F)</name>
    <name type="common">Meliniomyces variabilis</name>
    <dbReference type="NCBI Taxonomy" id="1149755"/>
    <lineage>
        <taxon>Eukaryota</taxon>
        <taxon>Fungi</taxon>
        <taxon>Dikarya</taxon>
        <taxon>Ascomycota</taxon>
        <taxon>Pezizomycotina</taxon>
        <taxon>Leotiomycetes</taxon>
        <taxon>Helotiales</taxon>
        <taxon>Hyaloscyphaceae</taxon>
        <taxon>Hyaloscypha</taxon>
        <taxon>Hyaloscypha variabilis</taxon>
    </lineage>
</organism>
<evidence type="ECO:0000256" key="5">
    <source>
        <dbReference type="ARBA" id="ARBA00022989"/>
    </source>
</evidence>
<protein>
    <submittedName>
        <fullName evidence="8">Xanthine/uracil permease family protein-like protein</fullName>
    </submittedName>
</protein>
<dbReference type="PANTHER" id="PTHR43337:SF3">
    <property type="entry name" value="PURINE TRANSPORTER"/>
    <property type="match status" value="1"/>
</dbReference>
<dbReference type="OrthoDB" id="431212at2759"/>
<dbReference type="GO" id="GO:0015854">
    <property type="term" value="P:guanine transport"/>
    <property type="evidence" value="ECO:0007669"/>
    <property type="project" value="TreeGrafter"/>
</dbReference>
<feature type="transmembrane region" description="Helical" evidence="7">
    <location>
        <begin position="403"/>
        <end position="424"/>
    </location>
</feature>
<feature type="transmembrane region" description="Helical" evidence="7">
    <location>
        <begin position="241"/>
        <end position="258"/>
    </location>
</feature>
<keyword evidence="4 7" id="KW-0812">Transmembrane</keyword>
<gene>
    <name evidence="8" type="ORF">L207DRAFT_536144</name>
</gene>
<reference evidence="8 9" key="1">
    <citation type="submission" date="2016-04" db="EMBL/GenBank/DDBJ databases">
        <title>A degradative enzymes factory behind the ericoid mycorrhizal symbiosis.</title>
        <authorList>
            <consortium name="DOE Joint Genome Institute"/>
            <person name="Martino E."/>
            <person name="Morin E."/>
            <person name="Grelet G."/>
            <person name="Kuo A."/>
            <person name="Kohler A."/>
            <person name="Daghino S."/>
            <person name="Barry K."/>
            <person name="Choi C."/>
            <person name="Cichocki N."/>
            <person name="Clum A."/>
            <person name="Copeland A."/>
            <person name="Hainaut M."/>
            <person name="Haridas S."/>
            <person name="Labutti K."/>
            <person name="Lindquist E."/>
            <person name="Lipzen A."/>
            <person name="Khouja H.-R."/>
            <person name="Murat C."/>
            <person name="Ohm R."/>
            <person name="Olson A."/>
            <person name="Spatafora J."/>
            <person name="Veneault-Fourrey C."/>
            <person name="Henrissat B."/>
            <person name="Grigoriev I."/>
            <person name="Martin F."/>
            <person name="Perotto S."/>
        </authorList>
    </citation>
    <scope>NUCLEOTIDE SEQUENCE [LARGE SCALE GENOMIC DNA]</scope>
    <source>
        <strain evidence="8 9">F</strain>
    </source>
</reference>
<dbReference type="Pfam" id="PF00860">
    <property type="entry name" value="Xan_ur_permease"/>
    <property type="match status" value="1"/>
</dbReference>
<feature type="transmembrane region" description="Helical" evidence="7">
    <location>
        <begin position="474"/>
        <end position="495"/>
    </location>
</feature>
<dbReference type="Proteomes" id="UP000235786">
    <property type="component" value="Unassembled WGS sequence"/>
</dbReference>
<keyword evidence="6 7" id="KW-0472">Membrane</keyword>
<dbReference type="EMBL" id="KZ613959">
    <property type="protein sequence ID" value="PMD32265.1"/>
    <property type="molecule type" value="Genomic_DNA"/>
</dbReference>
<dbReference type="GO" id="GO:0005886">
    <property type="term" value="C:plasma membrane"/>
    <property type="evidence" value="ECO:0007669"/>
    <property type="project" value="TreeGrafter"/>
</dbReference>
<dbReference type="InterPro" id="IPR006043">
    <property type="entry name" value="NCS2"/>
</dbReference>
<keyword evidence="3" id="KW-0813">Transport</keyword>
<evidence type="ECO:0000256" key="1">
    <source>
        <dbReference type="ARBA" id="ARBA00004141"/>
    </source>
</evidence>
<feature type="transmembrane region" description="Helical" evidence="7">
    <location>
        <begin position="326"/>
        <end position="346"/>
    </location>
</feature>
<feature type="transmembrane region" description="Helical" evidence="7">
    <location>
        <begin position="147"/>
        <end position="169"/>
    </location>
</feature>
<comment type="subcellular location">
    <subcellularLocation>
        <location evidence="1">Membrane</location>
        <topology evidence="1">Multi-pass membrane protein</topology>
    </subcellularLocation>
</comment>
<evidence type="ECO:0000256" key="7">
    <source>
        <dbReference type="SAM" id="Phobius"/>
    </source>
</evidence>
<evidence type="ECO:0000313" key="9">
    <source>
        <dbReference type="Proteomes" id="UP000235786"/>
    </source>
</evidence>
<dbReference type="PANTHER" id="PTHR43337">
    <property type="entry name" value="XANTHINE/URACIL PERMEASE C887.17-RELATED"/>
    <property type="match status" value="1"/>
</dbReference>
<evidence type="ECO:0000256" key="6">
    <source>
        <dbReference type="ARBA" id="ARBA00023136"/>
    </source>
</evidence>
<evidence type="ECO:0000256" key="4">
    <source>
        <dbReference type="ARBA" id="ARBA00022692"/>
    </source>
</evidence>
<evidence type="ECO:0000256" key="2">
    <source>
        <dbReference type="ARBA" id="ARBA00005697"/>
    </source>
</evidence>
<feature type="transmembrane region" description="Helical" evidence="7">
    <location>
        <begin position="367"/>
        <end position="391"/>
    </location>
</feature>
<sequence length="551" mass="59535">MGYFEALALKIDSNVARTTMGRLFRLEGSGHEKEVKHSHFLTEIRAGLTTFVTMAYIISVNAAILKDSGGTCVCLDKQDPTCAADADYNSCLTDVQRDLITATAATSGFASCLFGLLTNLPVALAPGMGLNAYFAYQVVGYHGTGNISYRLALAAVFTEGWVFIALSLLGMRQWLVKTLPASIKVASACGIGLFLALIGLSYSAGIGAVTGSFPGPLDLGGCPSQYLDQFGQCTSHKMQNPALWIGVFLGGLFTVILMSYRVKSAIIIGILLVSIVSWPRNTPFTYFPYTDAGNENFEFFKQVGVHHIQNTLNVIDWHASSNPGQFVLALITFLYVDILDCTATLYSMAKFAGVVDEKTGSFPRSTIAYCTDAFSISIGALLGTSPVTAFIESGAGITEGGKTGLTATTTGICFLLSLFFAPIFASIPPWATGCTLVIIGCMMMRQVVAINWKYIGDAVPAFVTMVFMPFSYSIAYGLIAGLMTYITLHGTIYLIRIISGGRLIPYDHDQQEPWTLDFKTDLSLGRRIEKVKELFSVEVQAVNEDDVRSSH</sequence>
<dbReference type="InterPro" id="IPR045018">
    <property type="entry name" value="Azg-like"/>
</dbReference>
<keyword evidence="9" id="KW-1185">Reference proteome</keyword>
<dbReference type="STRING" id="1149755.A0A2J6R186"/>
<feature type="transmembrane region" description="Helical" evidence="7">
    <location>
        <begin position="265"/>
        <end position="281"/>
    </location>
</feature>
<evidence type="ECO:0000256" key="3">
    <source>
        <dbReference type="ARBA" id="ARBA00022448"/>
    </source>
</evidence>
<dbReference type="GO" id="GO:0015853">
    <property type="term" value="P:adenine transport"/>
    <property type="evidence" value="ECO:0007669"/>
    <property type="project" value="TreeGrafter"/>
</dbReference>